<dbReference type="SFLD" id="SFLDS00019">
    <property type="entry name" value="Glutathione_Transferase_(cytos"/>
    <property type="match status" value="1"/>
</dbReference>
<name>A0A1E3VFF3_9HYPH</name>
<dbReference type="Gene3D" id="3.40.30.10">
    <property type="entry name" value="Glutaredoxin"/>
    <property type="match status" value="1"/>
</dbReference>
<dbReference type="PROSITE" id="PS50405">
    <property type="entry name" value="GST_CTER"/>
    <property type="match status" value="1"/>
</dbReference>
<evidence type="ECO:0000313" key="2">
    <source>
        <dbReference type="Proteomes" id="UP000094342"/>
    </source>
</evidence>
<dbReference type="EMBL" id="LYBW01000045">
    <property type="protein sequence ID" value="ODR92323.1"/>
    <property type="molecule type" value="Genomic_DNA"/>
</dbReference>
<dbReference type="GO" id="GO:0016740">
    <property type="term" value="F:transferase activity"/>
    <property type="evidence" value="ECO:0007669"/>
    <property type="project" value="UniProtKB-KW"/>
</dbReference>
<dbReference type="NCBIfam" id="NF007831">
    <property type="entry name" value="PRK10542.1"/>
    <property type="match status" value="1"/>
</dbReference>
<gene>
    <name evidence="1" type="ORF">A8M32_05770</name>
</gene>
<dbReference type="InterPro" id="IPR004046">
    <property type="entry name" value="GST_C"/>
</dbReference>
<dbReference type="SUPFAM" id="SSF47616">
    <property type="entry name" value="GST C-terminal domain-like"/>
    <property type="match status" value="1"/>
</dbReference>
<dbReference type="InterPro" id="IPR010987">
    <property type="entry name" value="Glutathione-S-Trfase_C-like"/>
</dbReference>
<dbReference type="PANTHER" id="PTHR44051">
    <property type="entry name" value="GLUTATHIONE S-TRANSFERASE-RELATED"/>
    <property type="match status" value="1"/>
</dbReference>
<dbReference type="InterPro" id="IPR036282">
    <property type="entry name" value="Glutathione-S-Trfase_C_sf"/>
</dbReference>
<dbReference type="AlphaFoldDB" id="A0A1E3VFF3"/>
<evidence type="ECO:0000313" key="1">
    <source>
        <dbReference type="EMBL" id="ODR92323.1"/>
    </source>
</evidence>
<proteinExistence type="predicted"/>
<protein>
    <submittedName>
        <fullName evidence="1">Glutathione transferase GstA</fullName>
    </submittedName>
</protein>
<dbReference type="OrthoDB" id="7583243at2"/>
<sequence length="201" mass="22623">MKLYYSPGVCSLASHIVLREAGLPFTPVRVDLQTHTFDGVDYHSVNARGYVPLLELDDGQRLTEGPAIMQYVADQVPEKKLVPAWGTMERYRLVEWLAFISSELHKNFGPLFNPAMQEEVKEFHRGRVLDRIQWMEGQIAGKAYVMGDTYTVADAYLFVVAGWGKHVSVDLADFKNLQALLGRVAARASVQEALRIEGLRV</sequence>
<dbReference type="InterPro" id="IPR036249">
    <property type="entry name" value="Thioredoxin-like_sf"/>
</dbReference>
<dbReference type="PANTHER" id="PTHR44051:SF8">
    <property type="entry name" value="GLUTATHIONE S-TRANSFERASE GSTA"/>
    <property type="match status" value="1"/>
</dbReference>
<dbReference type="RefSeq" id="WP_069457454.1">
    <property type="nucleotide sequence ID" value="NZ_CP034911.1"/>
</dbReference>
<keyword evidence="2" id="KW-1185">Reference proteome</keyword>
<dbReference type="Gene3D" id="1.20.1050.10">
    <property type="match status" value="1"/>
</dbReference>
<keyword evidence="1" id="KW-0808">Transferase</keyword>
<dbReference type="Pfam" id="PF00043">
    <property type="entry name" value="GST_C"/>
    <property type="match status" value="1"/>
</dbReference>
<dbReference type="SFLD" id="SFLDG00358">
    <property type="entry name" value="Main_(cytGST)"/>
    <property type="match status" value="1"/>
</dbReference>
<dbReference type="SUPFAM" id="SSF52833">
    <property type="entry name" value="Thioredoxin-like"/>
    <property type="match status" value="1"/>
</dbReference>
<dbReference type="CDD" id="cd03057">
    <property type="entry name" value="GST_N_Beta"/>
    <property type="match status" value="1"/>
</dbReference>
<dbReference type="SFLD" id="SFLDG01150">
    <property type="entry name" value="Main.1:_Beta-like"/>
    <property type="match status" value="1"/>
</dbReference>
<dbReference type="Pfam" id="PF13409">
    <property type="entry name" value="GST_N_2"/>
    <property type="match status" value="1"/>
</dbReference>
<dbReference type="CDD" id="cd03188">
    <property type="entry name" value="GST_C_Beta"/>
    <property type="match status" value="1"/>
</dbReference>
<accession>A0A1E3VFF3</accession>
<comment type="caution">
    <text evidence="1">The sequence shown here is derived from an EMBL/GenBank/DDBJ whole genome shotgun (WGS) entry which is preliminary data.</text>
</comment>
<organism evidence="1 2">
    <name type="scientific">Sinorhizobium alkalisoli</name>
    <dbReference type="NCBI Taxonomy" id="1752398"/>
    <lineage>
        <taxon>Bacteria</taxon>
        <taxon>Pseudomonadati</taxon>
        <taxon>Pseudomonadota</taxon>
        <taxon>Alphaproteobacteria</taxon>
        <taxon>Hyphomicrobiales</taxon>
        <taxon>Rhizobiaceae</taxon>
        <taxon>Sinorhizobium/Ensifer group</taxon>
        <taxon>Sinorhizobium</taxon>
    </lineage>
</organism>
<dbReference type="STRING" id="1752398.A8M32_05770"/>
<dbReference type="InterPro" id="IPR040079">
    <property type="entry name" value="Glutathione_S-Trfase"/>
</dbReference>
<reference evidence="2" key="1">
    <citation type="submission" date="2016-05" db="EMBL/GenBank/DDBJ databases">
        <authorList>
            <person name="Li Y."/>
        </authorList>
    </citation>
    <scope>NUCLEOTIDE SEQUENCE [LARGE SCALE GENOMIC DNA]</scope>
    <source>
        <strain evidence="2">YIC4027</strain>
    </source>
</reference>
<dbReference type="PROSITE" id="PS50404">
    <property type="entry name" value="GST_NTER"/>
    <property type="match status" value="1"/>
</dbReference>
<dbReference type="InterPro" id="IPR004045">
    <property type="entry name" value="Glutathione_S-Trfase_N"/>
</dbReference>
<dbReference type="Proteomes" id="UP000094342">
    <property type="component" value="Unassembled WGS sequence"/>
</dbReference>